<dbReference type="PANTHER" id="PTHR31459:SF2">
    <property type="entry name" value="OS03G0843300 PROTEIN"/>
    <property type="match status" value="1"/>
</dbReference>
<proteinExistence type="inferred from homology"/>
<dbReference type="Pfam" id="PF03168">
    <property type="entry name" value="LEA_2"/>
    <property type="match status" value="2"/>
</dbReference>
<feature type="domain" description="Water stress and hypersensitive response" evidence="3">
    <location>
        <begin position="162"/>
        <end position="279"/>
    </location>
</feature>
<keyword evidence="2" id="KW-0732">Signal</keyword>
<evidence type="ECO:0000256" key="2">
    <source>
        <dbReference type="SAM" id="SignalP"/>
    </source>
</evidence>
<evidence type="ECO:0000313" key="4">
    <source>
        <dbReference type="EMBL" id="MCT7357562.1"/>
    </source>
</evidence>
<dbReference type="PROSITE" id="PS51257">
    <property type="entry name" value="PROKAR_LIPOPROTEIN"/>
    <property type="match status" value="1"/>
</dbReference>
<dbReference type="InterPro" id="IPR004864">
    <property type="entry name" value="LEA_2"/>
</dbReference>
<gene>
    <name evidence="4" type="ORF">NYR02_00810</name>
</gene>
<name>A0A9X2WBR9_9GAMM</name>
<sequence length="284" mass="30500">MKNQTRFPLLLILMTLLLTGCSNLQNMAKAQKPQAQISSVTVSQLSLTEVTLLAKVTVKNPNPIKLPGVGLTLDLNIGDKKIVTVVQPDSSISLPAKGSRDITLPVTLKFTDLYRTVSGIKDTSSVAYEITGRINMKVPLLGDVSLPLSHKDTLPIPQLPDVSLQKISVQEASFTRLRLTVDIAISNPNSFALNINTLNYQLSAAGKTLTSSSIKPLKLNTGERKTLSVPLSLSLSEAGSSVLRLLTGKAAVTYTLNGEMGIAPDLKAWNPKPLTFKSEKSLSL</sequence>
<dbReference type="AlphaFoldDB" id="A0A9X2WBR9"/>
<evidence type="ECO:0000313" key="5">
    <source>
        <dbReference type="Proteomes" id="UP001147830"/>
    </source>
</evidence>
<reference evidence="4" key="2">
    <citation type="submission" date="2022-08" db="EMBL/GenBank/DDBJ databases">
        <authorList>
            <person name="Dong C."/>
        </authorList>
    </citation>
    <scope>NUCLEOTIDE SEQUENCE</scope>
    <source>
        <strain evidence="4">59MF3M-4</strain>
    </source>
</reference>
<reference evidence="4" key="1">
    <citation type="journal article" date="2022" name="Front. Microbiol.">
        <title>Genome-based taxonomic rearrangement of Oceanobacter-related bacteria including the description of Thalassolituus hydrocarbonoclasticus sp. nov. and Thalassolituus pacificus sp. nov. and emended description of the genus Thalassolituus.</title>
        <authorList>
            <person name="Dong C."/>
            <person name="Wei L."/>
            <person name="Wang J."/>
            <person name="Lai Q."/>
            <person name="Huang Z."/>
            <person name="Shao Z."/>
        </authorList>
    </citation>
    <scope>NUCLEOTIDE SEQUENCE</scope>
    <source>
        <strain evidence="4">59MF3M-4</strain>
    </source>
</reference>
<dbReference type="PANTHER" id="PTHR31459">
    <property type="match status" value="1"/>
</dbReference>
<dbReference type="InterPro" id="IPR045043">
    <property type="entry name" value="Lea14-like"/>
</dbReference>
<dbReference type="SMART" id="SM00769">
    <property type="entry name" value="WHy"/>
    <property type="match status" value="2"/>
</dbReference>
<dbReference type="EMBL" id="JAOANI010000002">
    <property type="protein sequence ID" value="MCT7357562.1"/>
    <property type="molecule type" value="Genomic_DNA"/>
</dbReference>
<feature type="signal peptide" evidence="2">
    <location>
        <begin position="1"/>
        <end position="24"/>
    </location>
</feature>
<comment type="similarity">
    <text evidence="1">Belongs to the LEA type 2 family.</text>
</comment>
<organism evidence="4 5">
    <name type="scientific">Thalassolituus pacificus</name>
    <dbReference type="NCBI Taxonomy" id="2975440"/>
    <lineage>
        <taxon>Bacteria</taxon>
        <taxon>Pseudomonadati</taxon>
        <taxon>Pseudomonadota</taxon>
        <taxon>Gammaproteobacteria</taxon>
        <taxon>Oceanospirillales</taxon>
        <taxon>Oceanospirillaceae</taxon>
        <taxon>Thalassolituus</taxon>
    </lineage>
</organism>
<feature type="chain" id="PRO_5040777991" evidence="2">
    <location>
        <begin position="25"/>
        <end position="284"/>
    </location>
</feature>
<dbReference type="InterPro" id="IPR013990">
    <property type="entry name" value="WHy-dom"/>
</dbReference>
<dbReference type="Proteomes" id="UP001147830">
    <property type="component" value="Unassembled WGS sequence"/>
</dbReference>
<dbReference type="Gene3D" id="2.60.40.1820">
    <property type="match status" value="2"/>
</dbReference>
<evidence type="ECO:0000259" key="3">
    <source>
        <dbReference type="SMART" id="SM00769"/>
    </source>
</evidence>
<evidence type="ECO:0000256" key="1">
    <source>
        <dbReference type="ARBA" id="ARBA00005960"/>
    </source>
</evidence>
<comment type="caution">
    <text evidence="4">The sequence shown here is derived from an EMBL/GenBank/DDBJ whole genome shotgun (WGS) entry which is preliminary data.</text>
</comment>
<keyword evidence="5" id="KW-1185">Reference proteome</keyword>
<accession>A0A9X2WBR9</accession>
<protein>
    <submittedName>
        <fullName evidence="4">LEA type 2 family protein</fullName>
    </submittedName>
</protein>
<dbReference type="SUPFAM" id="SSF117070">
    <property type="entry name" value="LEA14-like"/>
    <property type="match status" value="2"/>
</dbReference>
<feature type="domain" description="Water stress and hypersensitive response" evidence="3">
    <location>
        <begin position="35"/>
        <end position="153"/>
    </location>
</feature>
<dbReference type="GO" id="GO:0009269">
    <property type="term" value="P:response to desiccation"/>
    <property type="evidence" value="ECO:0007669"/>
    <property type="project" value="InterPro"/>
</dbReference>